<dbReference type="EMBL" id="JBHSEG010000008">
    <property type="protein sequence ID" value="MFC4455249.1"/>
    <property type="molecule type" value="Genomic_DNA"/>
</dbReference>
<accession>A0ABV8Y8E6</accession>
<dbReference type="RefSeq" id="WP_380129963.1">
    <property type="nucleotide sequence ID" value="NZ_JBHSEG010000008.1"/>
</dbReference>
<keyword evidence="2" id="KW-1185">Reference proteome</keyword>
<dbReference type="Proteomes" id="UP001595939">
    <property type="component" value="Unassembled WGS sequence"/>
</dbReference>
<name>A0ABV8Y8E6_9DEIO</name>
<sequence length="40" mass="4201">MSVATADVVYATRHGDVRLTLTVLATTAARGSLRQVTAVQ</sequence>
<evidence type="ECO:0000313" key="1">
    <source>
        <dbReference type="EMBL" id="MFC4455249.1"/>
    </source>
</evidence>
<evidence type="ECO:0000313" key="2">
    <source>
        <dbReference type="Proteomes" id="UP001595939"/>
    </source>
</evidence>
<organism evidence="1 2">
    <name type="scientific">Deinococcus sonorensis</name>
    <dbReference type="NCBI Taxonomy" id="309891"/>
    <lineage>
        <taxon>Bacteria</taxon>
        <taxon>Thermotogati</taxon>
        <taxon>Deinococcota</taxon>
        <taxon>Deinococci</taxon>
        <taxon>Deinococcales</taxon>
        <taxon>Deinococcaceae</taxon>
        <taxon>Deinococcus</taxon>
    </lineage>
</organism>
<comment type="caution">
    <text evidence="1">The sequence shown here is derived from an EMBL/GenBank/DDBJ whole genome shotgun (WGS) entry which is preliminary data.</text>
</comment>
<protein>
    <submittedName>
        <fullName evidence="1">Uncharacterized protein</fullName>
    </submittedName>
</protein>
<proteinExistence type="predicted"/>
<gene>
    <name evidence="1" type="ORF">ACFO0P_15835</name>
</gene>
<reference evidence="2" key="1">
    <citation type="journal article" date="2019" name="Int. J. Syst. Evol. Microbiol.">
        <title>The Global Catalogue of Microorganisms (GCM) 10K type strain sequencing project: providing services to taxonomists for standard genome sequencing and annotation.</title>
        <authorList>
            <consortium name="The Broad Institute Genomics Platform"/>
            <consortium name="The Broad Institute Genome Sequencing Center for Infectious Disease"/>
            <person name="Wu L."/>
            <person name="Ma J."/>
        </authorList>
    </citation>
    <scope>NUCLEOTIDE SEQUENCE [LARGE SCALE GENOMIC DNA]</scope>
    <source>
        <strain evidence="2">CCUG 39970</strain>
    </source>
</reference>